<dbReference type="SUPFAM" id="SSF55073">
    <property type="entry name" value="Nucleotide cyclase"/>
    <property type="match status" value="1"/>
</dbReference>
<protein>
    <submittedName>
        <fullName evidence="4">GGDEF domain-containing protein</fullName>
    </submittedName>
</protein>
<accession>A0ABN5HDS6</accession>
<reference evidence="4 5" key="1">
    <citation type="submission" date="2018-01" db="EMBL/GenBank/DDBJ databases">
        <title>Complete and assembled Genome of Pantoea calida DSM22759T.</title>
        <authorList>
            <person name="Stevens M.J.A."/>
            <person name="Zurfluh K."/>
            <person name="Stephan R."/>
        </authorList>
    </citation>
    <scope>NUCLEOTIDE SEQUENCE [LARGE SCALE GENOMIC DNA]</scope>
    <source>
        <strain evidence="4 5">DSM 22759</strain>
    </source>
</reference>
<organism evidence="4 5">
    <name type="scientific">Mixta calida</name>
    <dbReference type="NCBI Taxonomy" id="665913"/>
    <lineage>
        <taxon>Bacteria</taxon>
        <taxon>Pseudomonadati</taxon>
        <taxon>Pseudomonadota</taxon>
        <taxon>Gammaproteobacteria</taxon>
        <taxon>Enterobacterales</taxon>
        <taxon>Erwiniaceae</taxon>
        <taxon>Mixta</taxon>
    </lineage>
</organism>
<dbReference type="RefSeq" id="WP_084970140.1">
    <property type="nucleotide sequence ID" value="NZ_CP026378.1"/>
</dbReference>
<dbReference type="InterPro" id="IPR000160">
    <property type="entry name" value="GGDEF_dom"/>
</dbReference>
<dbReference type="Proteomes" id="UP000237673">
    <property type="component" value="Chromosome"/>
</dbReference>
<proteinExistence type="predicted"/>
<dbReference type="CDD" id="cd01949">
    <property type="entry name" value="GGDEF"/>
    <property type="match status" value="1"/>
</dbReference>
<keyword evidence="1" id="KW-0812">Transmembrane</keyword>
<keyword evidence="1" id="KW-0472">Membrane</keyword>
<evidence type="ECO:0000259" key="2">
    <source>
        <dbReference type="PROSITE" id="PS50885"/>
    </source>
</evidence>
<name>A0ABN5HDS6_9GAMM</name>
<gene>
    <name evidence="4" type="ORF">C2E16_18970</name>
</gene>
<dbReference type="NCBIfam" id="TIGR00254">
    <property type="entry name" value="GGDEF"/>
    <property type="match status" value="1"/>
</dbReference>
<dbReference type="Gene3D" id="3.30.70.270">
    <property type="match status" value="1"/>
</dbReference>
<dbReference type="Pfam" id="PF00990">
    <property type="entry name" value="GGDEF"/>
    <property type="match status" value="1"/>
</dbReference>
<evidence type="ECO:0000259" key="3">
    <source>
        <dbReference type="PROSITE" id="PS50887"/>
    </source>
</evidence>
<feature type="domain" description="HAMP" evidence="2">
    <location>
        <begin position="191"/>
        <end position="244"/>
    </location>
</feature>
<feature type="domain" description="GGDEF" evidence="3">
    <location>
        <begin position="286"/>
        <end position="419"/>
    </location>
</feature>
<dbReference type="InterPro" id="IPR033417">
    <property type="entry name" value="CHASE8"/>
</dbReference>
<dbReference type="PANTHER" id="PTHR46663">
    <property type="entry name" value="DIGUANYLATE CYCLASE DGCT-RELATED"/>
    <property type="match status" value="1"/>
</dbReference>
<feature type="transmembrane region" description="Helical" evidence="1">
    <location>
        <begin position="29"/>
        <end position="53"/>
    </location>
</feature>
<sequence length="436" mass="48364">MSNRSADRNDVASMKPLPRPTLRKSLQRIHLIIIVVSMTISGISLSTLSLIALRNYAENNLELLASTLSFTVQSSVVKGDGEIVREALAEIGKRGSFAWARVYDRQGQLLAGWHASPHQHQNTIERLIARWLFPQPVSTPVMQSGEEVGRIWLVGNAYEVIQYLYKTFAWLAASLMTTATLASLLSRRMHAGILQALQSITSVTRDVRERRAFARRVPEAEIAELHALSHDFNILLEELDEWQKNMKQEHDSLVHQASHDGLTGLPNRIAFERTLGRAFADDDQRHKLALLFIDGDRFKQINDTWGHAAGDAIITATAQRLRGQVRKTDMVARLGGDEFAILLRDISEPSQVARVVQHIMNAMEAPLILPDGNPIVWSLSIGAALGKSSRSAEGLLAQADAAMYHIKALGGGWYLSPLWQSQPQSEILQAGPDAVF</sequence>
<evidence type="ECO:0000256" key="1">
    <source>
        <dbReference type="SAM" id="Phobius"/>
    </source>
</evidence>
<dbReference type="SMART" id="SM00267">
    <property type="entry name" value="GGDEF"/>
    <property type="match status" value="1"/>
</dbReference>
<dbReference type="GeneID" id="84633003"/>
<dbReference type="PROSITE" id="PS50885">
    <property type="entry name" value="HAMP"/>
    <property type="match status" value="1"/>
</dbReference>
<evidence type="ECO:0000313" key="5">
    <source>
        <dbReference type="Proteomes" id="UP000237673"/>
    </source>
</evidence>
<dbReference type="InterPro" id="IPR003660">
    <property type="entry name" value="HAMP_dom"/>
</dbReference>
<keyword evidence="1" id="KW-1133">Transmembrane helix</keyword>
<dbReference type="InterPro" id="IPR029787">
    <property type="entry name" value="Nucleotide_cyclase"/>
</dbReference>
<dbReference type="InterPro" id="IPR043128">
    <property type="entry name" value="Rev_trsase/Diguanyl_cyclase"/>
</dbReference>
<dbReference type="Pfam" id="PF17152">
    <property type="entry name" value="CHASE8"/>
    <property type="match status" value="1"/>
</dbReference>
<dbReference type="PROSITE" id="PS50887">
    <property type="entry name" value="GGDEF"/>
    <property type="match status" value="1"/>
</dbReference>
<dbReference type="PANTHER" id="PTHR46663:SF2">
    <property type="entry name" value="GGDEF DOMAIN-CONTAINING PROTEIN"/>
    <property type="match status" value="1"/>
</dbReference>
<dbReference type="InterPro" id="IPR052163">
    <property type="entry name" value="DGC-Regulatory_Protein"/>
</dbReference>
<keyword evidence="5" id="KW-1185">Reference proteome</keyword>
<evidence type="ECO:0000313" key="4">
    <source>
        <dbReference type="EMBL" id="AUY26772.1"/>
    </source>
</evidence>
<dbReference type="EMBL" id="CP026378">
    <property type="protein sequence ID" value="AUY26772.1"/>
    <property type="molecule type" value="Genomic_DNA"/>
</dbReference>